<dbReference type="InterPro" id="IPR037817">
    <property type="entry name" value="TAF7"/>
</dbReference>
<reference evidence="8" key="1">
    <citation type="journal article" date="2020" name="Stud. Mycol.">
        <title>101 Dothideomycetes genomes: a test case for predicting lifestyles and emergence of pathogens.</title>
        <authorList>
            <person name="Haridas S."/>
            <person name="Albert R."/>
            <person name="Binder M."/>
            <person name="Bloem J."/>
            <person name="Labutti K."/>
            <person name="Salamov A."/>
            <person name="Andreopoulos B."/>
            <person name="Baker S."/>
            <person name="Barry K."/>
            <person name="Bills G."/>
            <person name="Bluhm B."/>
            <person name="Cannon C."/>
            <person name="Castanera R."/>
            <person name="Culley D."/>
            <person name="Daum C."/>
            <person name="Ezra D."/>
            <person name="Gonzalez J."/>
            <person name="Henrissat B."/>
            <person name="Kuo A."/>
            <person name="Liang C."/>
            <person name="Lipzen A."/>
            <person name="Lutzoni F."/>
            <person name="Magnuson J."/>
            <person name="Mondo S."/>
            <person name="Nolan M."/>
            <person name="Ohm R."/>
            <person name="Pangilinan J."/>
            <person name="Park H.-J."/>
            <person name="Ramirez L."/>
            <person name="Alfaro M."/>
            <person name="Sun H."/>
            <person name="Tritt A."/>
            <person name="Yoshinaga Y."/>
            <person name="Zwiers L.-H."/>
            <person name="Turgeon B."/>
            <person name="Goodwin S."/>
            <person name="Spatafora J."/>
            <person name="Crous P."/>
            <person name="Grigoriev I."/>
        </authorList>
    </citation>
    <scope>NUCLEOTIDE SEQUENCE</scope>
    <source>
        <strain evidence="8">CBS 473.64</strain>
    </source>
</reference>
<feature type="region of interest" description="Disordered" evidence="6">
    <location>
        <begin position="476"/>
        <end position="521"/>
    </location>
</feature>
<feature type="region of interest" description="Disordered" evidence="6">
    <location>
        <begin position="1"/>
        <end position="169"/>
    </location>
</feature>
<dbReference type="AlphaFoldDB" id="A0A6A6RL74"/>
<dbReference type="PANTHER" id="PTHR12228:SF0">
    <property type="entry name" value="TATA-BOX BINDING PROTEIN ASSOCIATED FACTOR 7"/>
    <property type="match status" value="1"/>
</dbReference>
<evidence type="ECO:0000256" key="4">
    <source>
        <dbReference type="ARBA" id="ARBA00023163"/>
    </source>
</evidence>
<keyword evidence="9" id="KW-1185">Reference proteome</keyword>
<organism evidence="8 9">
    <name type="scientific">Massarina eburnea CBS 473.64</name>
    <dbReference type="NCBI Taxonomy" id="1395130"/>
    <lineage>
        <taxon>Eukaryota</taxon>
        <taxon>Fungi</taxon>
        <taxon>Dikarya</taxon>
        <taxon>Ascomycota</taxon>
        <taxon>Pezizomycotina</taxon>
        <taxon>Dothideomycetes</taxon>
        <taxon>Pleosporomycetidae</taxon>
        <taxon>Pleosporales</taxon>
        <taxon>Massarineae</taxon>
        <taxon>Massarinaceae</taxon>
        <taxon>Massarina</taxon>
    </lineage>
</organism>
<dbReference type="Proteomes" id="UP000799753">
    <property type="component" value="Unassembled WGS sequence"/>
</dbReference>
<evidence type="ECO:0000256" key="6">
    <source>
        <dbReference type="SAM" id="MobiDB-lite"/>
    </source>
</evidence>
<sequence length="586" mass="64237">MKLKLKNPALASSDAPAEASADGAQQTASATATPTSTAPKLNLKFKSVAAGGPFPSAAPAAPTASTAEEQPKPKRKYTKKARVDENGQPMPNAKSVPKKKRPLEDGDEGTPAKRKSKPTFKSLERQDSDEDDDALQARPVRPPAPSRPGHSRTQSVKISLKPKGPGQMQRQGTAILKMKAPGKPPYRPPGVGYDSEAEEAEVDPAVEAQFVLRMEPGADCDLIRRAIDEKTMGKKPAEGGPRVQFRFLDRDGRRTVVTVQDRMYAATMVELPCVIESLKSWNKKDWVKSADVCQMLLVLGRVNSEEEAKKFSRPKTVEPNTHRYAHGLTPPMAWVRNRRFRPRKSYHDVERIESQANALLLEDEQAVSSRYELIDSEDEGTSGGESFDGQDAQGEDEDMFDGPEYAETPAEDAVDADDLEKMLQEGFQNGDDGVQLENADGNDLDMEALFGGGEEATIEVETPLATSHDVAMHALAQNPNLVLEPDSTVSTPAAATSPDDEDEDDGDDDDEEDEDEDDPEVAAKLAREEEIMGQIKELEDSIVDSKAQFAATTNVLFQRRLKDRIEKQEKDLQVKRSQLGEQADDD</sequence>
<evidence type="ECO:0000256" key="3">
    <source>
        <dbReference type="ARBA" id="ARBA00023015"/>
    </source>
</evidence>
<dbReference type="OrthoDB" id="153872at2759"/>
<evidence type="ECO:0000256" key="1">
    <source>
        <dbReference type="ARBA" id="ARBA00004123"/>
    </source>
</evidence>
<feature type="compositionally biased region" description="Low complexity" evidence="6">
    <location>
        <begin position="8"/>
        <end position="39"/>
    </location>
</feature>
<dbReference type="Pfam" id="PF04658">
    <property type="entry name" value="TAFII55_N"/>
    <property type="match status" value="1"/>
</dbReference>
<dbReference type="GO" id="GO:0016251">
    <property type="term" value="F:RNA polymerase II general transcription initiation factor activity"/>
    <property type="evidence" value="ECO:0007669"/>
    <property type="project" value="TreeGrafter"/>
</dbReference>
<evidence type="ECO:0000313" key="9">
    <source>
        <dbReference type="Proteomes" id="UP000799753"/>
    </source>
</evidence>
<feature type="compositionally biased region" description="Acidic residues" evidence="6">
    <location>
        <begin position="498"/>
        <end position="520"/>
    </location>
</feature>
<feature type="region of interest" description="Disordered" evidence="6">
    <location>
        <begin position="375"/>
        <end position="401"/>
    </location>
</feature>
<keyword evidence="3" id="KW-0805">Transcription regulation</keyword>
<evidence type="ECO:0000256" key="2">
    <source>
        <dbReference type="ARBA" id="ARBA00009368"/>
    </source>
</evidence>
<feature type="domain" description="TAFII55 protein conserved region" evidence="7">
    <location>
        <begin position="206"/>
        <end position="368"/>
    </location>
</feature>
<comment type="subcellular location">
    <subcellularLocation>
        <location evidence="1">Nucleus</location>
    </subcellularLocation>
</comment>
<dbReference type="CDD" id="cd08047">
    <property type="entry name" value="TAF7"/>
    <property type="match status" value="1"/>
</dbReference>
<proteinExistence type="inferred from homology"/>
<gene>
    <name evidence="8" type="ORF">P280DRAFT_473238</name>
</gene>
<evidence type="ECO:0000313" key="8">
    <source>
        <dbReference type="EMBL" id="KAF2636090.1"/>
    </source>
</evidence>
<comment type="similarity">
    <text evidence="2">Belongs to the TAF7 family.</text>
</comment>
<evidence type="ECO:0000256" key="5">
    <source>
        <dbReference type="ARBA" id="ARBA00023242"/>
    </source>
</evidence>
<evidence type="ECO:0000259" key="7">
    <source>
        <dbReference type="SMART" id="SM01370"/>
    </source>
</evidence>
<dbReference type="EMBL" id="MU006800">
    <property type="protein sequence ID" value="KAF2636090.1"/>
    <property type="molecule type" value="Genomic_DNA"/>
</dbReference>
<dbReference type="InterPro" id="IPR006751">
    <property type="entry name" value="TAFII55_prot_cons_reg"/>
</dbReference>
<keyword evidence="4" id="KW-0804">Transcription</keyword>
<dbReference type="GO" id="GO:0005669">
    <property type="term" value="C:transcription factor TFIID complex"/>
    <property type="evidence" value="ECO:0007669"/>
    <property type="project" value="InterPro"/>
</dbReference>
<protein>
    <recommendedName>
        <fullName evidence="7">TAFII55 protein conserved region domain-containing protein</fullName>
    </recommendedName>
</protein>
<accession>A0A6A6RL74</accession>
<keyword evidence="5" id="KW-0539">Nucleus</keyword>
<name>A0A6A6RL74_9PLEO</name>
<dbReference type="GO" id="GO:0051123">
    <property type="term" value="P:RNA polymerase II preinitiation complex assembly"/>
    <property type="evidence" value="ECO:0007669"/>
    <property type="project" value="TreeGrafter"/>
</dbReference>
<feature type="compositionally biased region" description="Low complexity" evidence="6">
    <location>
        <begin position="49"/>
        <end position="67"/>
    </location>
</feature>
<dbReference type="PANTHER" id="PTHR12228">
    <property type="entry name" value="TRANSCRIPTION INITIATION FACTOR TFIID 55 KD SUBUNIT-RELATED"/>
    <property type="match status" value="1"/>
</dbReference>
<dbReference type="SMART" id="SM01370">
    <property type="entry name" value="TAFII55_N"/>
    <property type="match status" value="1"/>
</dbReference>